<protein>
    <recommendedName>
        <fullName evidence="2">histidine kinase</fullName>
        <ecNumber evidence="2">2.7.13.3</ecNumber>
    </recommendedName>
</protein>
<keyword evidence="8" id="KW-1185">Reference proteome</keyword>
<feature type="domain" description="PAS" evidence="6">
    <location>
        <begin position="9"/>
        <end position="82"/>
    </location>
</feature>
<proteinExistence type="predicted"/>
<dbReference type="SMART" id="SM00086">
    <property type="entry name" value="PAC"/>
    <property type="match status" value="1"/>
</dbReference>
<name>A0ABP7WYG7_9SPHI</name>
<dbReference type="NCBIfam" id="TIGR00229">
    <property type="entry name" value="sensory_box"/>
    <property type="match status" value="1"/>
</dbReference>
<sequence length="192" mass="21282">MSTSSPNIDLTLLANAVAATNTSFIIADHTAPDHPIIFCNEAFEQLTGYPREEVLGKNCRFLQGDDRDQTELERLRDAVRCGQSVTVTLRNYRKDGSPFRNELNISPVHGPDGAITHLIGIQRLAASVLPPLEDQFHHEWRTPLAIIKGTLQILRQKGHTIDPNFLNKSLGAAVKAIDRLENLGLDVKEKNA</sequence>
<evidence type="ECO:0000259" key="6">
    <source>
        <dbReference type="PROSITE" id="PS50112"/>
    </source>
</evidence>
<dbReference type="Gene3D" id="1.10.287.130">
    <property type="match status" value="1"/>
</dbReference>
<dbReference type="InterPro" id="IPR036097">
    <property type="entry name" value="HisK_dim/P_sf"/>
</dbReference>
<dbReference type="PROSITE" id="PS50112">
    <property type="entry name" value="PAS"/>
    <property type="match status" value="1"/>
</dbReference>
<keyword evidence="5" id="KW-0157">Chromophore</keyword>
<dbReference type="Proteomes" id="UP001500841">
    <property type="component" value="Unassembled WGS sequence"/>
</dbReference>
<keyword evidence="3" id="KW-0285">Flavoprotein</keyword>
<dbReference type="RefSeq" id="WP_345105077.1">
    <property type="nucleotide sequence ID" value="NZ_BAABCV010000009.1"/>
</dbReference>
<dbReference type="CDD" id="cd00082">
    <property type="entry name" value="HisKA"/>
    <property type="match status" value="1"/>
</dbReference>
<dbReference type="EC" id="2.7.13.3" evidence="2"/>
<dbReference type="Pfam" id="PF13426">
    <property type="entry name" value="PAS_9"/>
    <property type="match status" value="1"/>
</dbReference>
<evidence type="ECO:0000256" key="3">
    <source>
        <dbReference type="ARBA" id="ARBA00022630"/>
    </source>
</evidence>
<dbReference type="EMBL" id="BAABCV010000009">
    <property type="protein sequence ID" value="GAA4099992.1"/>
    <property type="molecule type" value="Genomic_DNA"/>
</dbReference>
<dbReference type="InterPro" id="IPR003661">
    <property type="entry name" value="HisK_dim/P_dom"/>
</dbReference>
<dbReference type="CDD" id="cd00130">
    <property type="entry name" value="PAS"/>
    <property type="match status" value="1"/>
</dbReference>
<evidence type="ECO:0000256" key="2">
    <source>
        <dbReference type="ARBA" id="ARBA00012438"/>
    </source>
</evidence>
<organism evidence="7 8">
    <name type="scientific">Mucilaginibacter panaciglaebae</name>
    <dbReference type="NCBI Taxonomy" id="502331"/>
    <lineage>
        <taxon>Bacteria</taxon>
        <taxon>Pseudomonadati</taxon>
        <taxon>Bacteroidota</taxon>
        <taxon>Sphingobacteriia</taxon>
        <taxon>Sphingobacteriales</taxon>
        <taxon>Sphingobacteriaceae</taxon>
        <taxon>Mucilaginibacter</taxon>
    </lineage>
</organism>
<dbReference type="PANTHER" id="PTHR47429:SF2">
    <property type="entry name" value="PROTEIN TWIN LOV 1"/>
    <property type="match status" value="1"/>
</dbReference>
<dbReference type="PANTHER" id="PTHR47429">
    <property type="entry name" value="PROTEIN TWIN LOV 1"/>
    <property type="match status" value="1"/>
</dbReference>
<accession>A0ABP7WYG7</accession>
<evidence type="ECO:0000313" key="7">
    <source>
        <dbReference type="EMBL" id="GAA4099992.1"/>
    </source>
</evidence>
<gene>
    <name evidence="7" type="ORF">GCM10022392_25520</name>
</gene>
<comment type="catalytic activity">
    <reaction evidence="1">
        <text>ATP + protein L-histidine = ADP + protein N-phospho-L-histidine.</text>
        <dbReference type="EC" id="2.7.13.3"/>
    </reaction>
</comment>
<evidence type="ECO:0000313" key="8">
    <source>
        <dbReference type="Proteomes" id="UP001500841"/>
    </source>
</evidence>
<reference evidence="8" key="1">
    <citation type="journal article" date="2019" name="Int. J. Syst. Evol. Microbiol.">
        <title>The Global Catalogue of Microorganisms (GCM) 10K type strain sequencing project: providing services to taxonomists for standard genome sequencing and annotation.</title>
        <authorList>
            <consortium name="The Broad Institute Genomics Platform"/>
            <consortium name="The Broad Institute Genome Sequencing Center for Infectious Disease"/>
            <person name="Wu L."/>
            <person name="Ma J."/>
        </authorList>
    </citation>
    <scope>NUCLEOTIDE SEQUENCE [LARGE SCALE GENOMIC DNA]</scope>
    <source>
        <strain evidence="8">JCM 17085</strain>
    </source>
</reference>
<evidence type="ECO:0000256" key="5">
    <source>
        <dbReference type="ARBA" id="ARBA00022991"/>
    </source>
</evidence>
<dbReference type="Gene3D" id="3.30.450.20">
    <property type="entry name" value="PAS domain"/>
    <property type="match status" value="1"/>
</dbReference>
<dbReference type="SMART" id="SM00091">
    <property type="entry name" value="PAS"/>
    <property type="match status" value="1"/>
</dbReference>
<evidence type="ECO:0000256" key="4">
    <source>
        <dbReference type="ARBA" id="ARBA00022643"/>
    </source>
</evidence>
<dbReference type="SUPFAM" id="SSF55785">
    <property type="entry name" value="PYP-like sensor domain (PAS domain)"/>
    <property type="match status" value="1"/>
</dbReference>
<dbReference type="InterPro" id="IPR001610">
    <property type="entry name" value="PAC"/>
</dbReference>
<dbReference type="InterPro" id="IPR035965">
    <property type="entry name" value="PAS-like_dom_sf"/>
</dbReference>
<evidence type="ECO:0000256" key="1">
    <source>
        <dbReference type="ARBA" id="ARBA00000085"/>
    </source>
</evidence>
<dbReference type="InterPro" id="IPR000014">
    <property type="entry name" value="PAS"/>
</dbReference>
<comment type="caution">
    <text evidence="7">The sequence shown here is derived from an EMBL/GenBank/DDBJ whole genome shotgun (WGS) entry which is preliminary data.</text>
</comment>
<dbReference type="SUPFAM" id="SSF47384">
    <property type="entry name" value="Homodimeric domain of signal transducing histidine kinase"/>
    <property type="match status" value="1"/>
</dbReference>
<keyword evidence="4" id="KW-0288">FMN</keyword>